<gene>
    <name evidence="1" type="ORF">GCM10007860_15920</name>
</gene>
<sequence>MVGSVRAGILDMESPVTMTACFCGGRLRGRPDGFILVKPPAPGKCVPAGLFFANKWAGALSTIRSNFFQMV</sequence>
<proteinExistence type="predicted"/>
<accession>A0ABQ6BTC1</accession>
<evidence type="ECO:0000313" key="1">
    <source>
        <dbReference type="EMBL" id="GLS04445.1"/>
    </source>
</evidence>
<dbReference type="Proteomes" id="UP001156836">
    <property type="component" value="Unassembled WGS sequence"/>
</dbReference>
<keyword evidence="2" id="KW-1185">Reference proteome</keyword>
<reference evidence="2" key="1">
    <citation type="journal article" date="2019" name="Int. J. Syst. Evol. Microbiol.">
        <title>The Global Catalogue of Microorganisms (GCM) 10K type strain sequencing project: providing services to taxonomists for standard genome sequencing and annotation.</title>
        <authorList>
            <consortium name="The Broad Institute Genomics Platform"/>
            <consortium name="The Broad Institute Genome Sequencing Center for Infectious Disease"/>
            <person name="Wu L."/>
            <person name="Ma J."/>
        </authorList>
    </citation>
    <scope>NUCLEOTIDE SEQUENCE [LARGE SCALE GENOMIC DNA]</scope>
    <source>
        <strain evidence="2">NBRC 104970</strain>
    </source>
</reference>
<evidence type="ECO:0000313" key="2">
    <source>
        <dbReference type="Proteomes" id="UP001156836"/>
    </source>
</evidence>
<protein>
    <submittedName>
        <fullName evidence="1">Uncharacterized protein</fullName>
    </submittedName>
</protein>
<dbReference type="EMBL" id="BSOZ01000018">
    <property type="protein sequence ID" value="GLS04445.1"/>
    <property type="molecule type" value="Genomic_DNA"/>
</dbReference>
<name>A0ABQ6BTC1_9NEIS</name>
<comment type="caution">
    <text evidence="1">The sequence shown here is derived from an EMBL/GenBank/DDBJ whole genome shotgun (WGS) entry which is preliminary data.</text>
</comment>
<organism evidence="1 2">
    <name type="scientific">Chitiniphilus shinanonensis</name>
    <dbReference type="NCBI Taxonomy" id="553088"/>
    <lineage>
        <taxon>Bacteria</taxon>
        <taxon>Pseudomonadati</taxon>
        <taxon>Pseudomonadota</taxon>
        <taxon>Betaproteobacteria</taxon>
        <taxon>Neisseriales</taxon>
        <taxon>Chitinibacteraceae</taxon>
        <taxon>Chitiniphilus</taxon>
    </lineage>
</organism>